<evidence type="ECO:0000256" key="1">
    <source>
        <dbReference type="ARBA" id="ARBA00022692"/>
    </source>
</evidence>
<comment type="caution">
    <text evidence="7">The sequence shown here is derived from an EMBL/GenBank/DDBJ whole genome shotgun (WGS) entry which is preliminary data.</text>
</comment>
<feature type="compositionally biased region" description="Low complexity" evidence="3">
    <location>
        <begin position="114"/>
        <end position="171"/>
    </location>
</feature>
<dbReference type="NCBIfam" id="TIGR00254">
    <property type="entry name" value="GGDEF"/>
    <property type="match status" value="1"/>
</dbReference>
<feature type="compositionally biased region" description="Basic and acidic residues" evidence="3">
    <location>
        <begin position="176"/>
        <end position="199"/>
    </location>
</feature>
<dbReference type="PANTHER" id="PTHR45138">
    <property type="entry name" value="REGULATORY COMPONENTS OF SENSORY TRANSDUCTION SYSTEM"/>
    <property type="match status" value="1"/>
</dbReference>
<dbReference type="SMART" id="SM00304">
    <property type="entry name" value="HAMP"/>
    <property type="match status" value="1"/>
</dbReference>
<evidence type="ECO:0000313" key="8">
    <source>
        <dbReference type="Proteomes" id="UP000271683"/>
    </source>
</evidence>
<dbReference type="SUPFAM" id="SSF55781">
    <property type="entry name" value="GAF domain-like"/>
    <property type="match status" value="1"/>
</dbReference>
<evidence type="ECO:0000313" key="7">
    <source>
        <dbReference type="EMBL" id="ROP31829.1"/>
    </source>
</evidence>
<evidence type="ECO:0000259" key="6">
    <source>
        <dbReference type="PROSITE" id="PS50887"/>
    </source>
</evidence>
<dbReference type="AlphaFoldDB" id="A0A3N1GNL3"/>
<reference evidence="7 8" key="1">
    <citation type="submission" date="2018-11" db="EMBL/GenBank/DDBJ databases">
        <title>Sequencing the genomes of 1000 actinobacteria strains.</title>
        <authorList>
            <person name="Klenk H.-P."/>
        </authorList>
    </citation>
    <scope>NUCLEOTIDE SEQUENCE [LARGE SCALE GENOMIC DNA]</scope>
    <source>
        <strain evidence="7 8">DSM 43634</strain>
    </source>
</reference>
<dbReference type="PANTHER" id="PTHR45138:SF9">
    <property type="entry name" value="DIGUANYLATE CYCLASE DGCM-RELATED"/>
    <property type="match status" value="1"/>
</dbReference>
<dbReference type="GO" id="GO:0007165">
    <property type="term" value="P:signal transduction"/>
    <property type="evidence" value="ECO:0007669"/>
    <property type="project" value="InterPro"/>
</dbReference>
<dbReference type="InterPro" id="IPR029787">
    <property type="entry name" value="Nucleotide_cyclase"/>
</dbReference>
<dbReference type="GO" id="GO:0043709">
    <property type="term" value="P:cell adhesion involved in single-species biofilm formation"/>
    <property type="evidence" value="ECO:0007669"/>
    <property type="project" value="TreeGrafter"/>
</dbReference>
<evidence type="ECO:0000259" key="5">
    <source>
        <dbReference type="PROSITE" id="PS50885"/>
    </source>
</evidence>
<organism evidence="7 8">
    <name type="scientific">Couchioplanes caeruleus</name>
    <dbReference type="NCBI Taxonomy" id="56438"/>
    <lineage>
        <taxon>Bacteria</taxon>
        <taxon>Bacillati</taxon>
        <taxon>Actinomycetota</taxon>
        <taxon>Actinomycetes</taxon>
        <taxon>Micromonosporales</taxon>
        <taxon>Micromonosporaceae</taxon>
        <taxon>Couchioplanes</taxon>
    </lineage>
</organism>
<dbReference type="SMART" id="SM00267">
    <property type="entry name" value="GGDEF"/>
    <property type="match status" value="1"/>
</dbReference>
<dbReference type="Pfam" id="PF01590">
    <property type="entry name" value="GAF"/>
    <property type="match status" value="1"/>
</dbReference>
<proteinExistence type="predicted"/>
<feature type="region of interest" description="Disordered" evidence="3">
    <location>
        <begin position="94"/>
        <end position="206"/>
    </location>
</feature>
<dbReference type="GO" id="GO:0052621">
    <property type="term" value="F:diguanylate cyclase activity"/>
    <property type="evidence" value="ECO:0007669"/>
    <property type="project" value="TreeGrafter"/>
</dbReference>
<dbReference type="Proteomes" id="UP000271683">
    <property type="component" value="Unassembled WGS sequence"/>
</dbReference>
<dbReference type="PROSITE" id="PS50887">
    <property type="entry name" value="GGDEF"/>
    <property type="match status" value="1"/>
</dbReference>
<evidence type="ECO:0000256" key="3">
    <source>
        <dbReference type="SAM" id="MobiDB-lite"/>
    </source>
</evidence>
<feature type="region of interest" description="Disordered" evidence="3">
    <location>
        <begin position="795"/>
        <end position="843"/>
    </location>
</feature>
<feature type="region of interest" description="Disordered" evidence="3">
    <location>
        <begin position="742"/>
        <end position="782"/>
    </location>
</feature>
<dbReference type="CDD" id="cd01949">
    <property type="entry name" value="GGDEF"/>
    <property type="match status" value="1"/>
</dbReference>
<dbReference type="EMBL" id="RJKL01000001">
    <property type="protein sequence ID" value="ROP31829.1"/>
    <property type="molecule type" value="Genomic_DNA"/>
</dbReference>
<dbReference type="InterPro" id="IPR050469">
    <property type="entry name" value="Diguanylate_Cyclase"/>
</dbReference>
<keyword evidence="1 4" id="KW-0812">Transmembrane</keyword>
<dbReference type="GO" id="GO:0005886">
    <property type="term" value="C:plasma membrane"/>
    <property type="evidence" value="ECO:0007669"/>
    <property type="project" value="TreeGrafter"/>
</dbReference>
<sequence>MTLRGRLTAAFLAVVLGPVLLGSFFVGMTVSTVSRDRTVERLDHAATTVRSAMGALCGQLQAVADAVAVLPEDARRPAADQMVTRGLAAEVRIVSPAPSAGSGPGTSLPSRISQPGEGQPGERQGAVGQGAAEQAVAGQGAVGQGAAEQGLAEQGTARPGAAEQSAAEQSAGGEGEAAKGEDRAVELDGGESRAEERDCAGPPAAPAPGATITAVTASAVGGDVAVIALARTDEDFIHRLAHTSGATVDLERSGGAARGTGTRGHSGTAMRTIAGGPGQPLPLVVSVPARTPFPLYALLAAAVVLVAGIAIVVARWLARSTTRPLEELAWAAGKVADGELGVRVPVQRDDEIGRLARTFNRMTRELQAYVQALTASRDQLRGHLAILGDTLSSTHDLDRILRVILRTALSASGARAGIVLLTDPAGGDLVARCAEGLTGRWDVPDDELASLRVPRGRGILGAVAAGGEPRRGFCGLGGGVVDEPACRTYVAVPICAPATVGDPLVPGEWDTVGHPATLGVLALYDRLGTDEFDDADLLMLRTFAGQAGVAVHNVRMHEEAQRLSLTDPLTGLWNYRYLRESLRREVERANRFGRMLTVLVLDLDHFKEVNDTYGHAAGDAVLGEFARRVRVGLREVDVAFRQGGEEFVVLLPETDAYGGIIVAERLGAAVRDQPVLIDDRRSGSGGAVERVSISVSIGIAVYPEHGTTADRVLAAADDALYAAKNAGRDTYRLAETAAGMKRPAGNAATPAEPTQVGDTGAPVEPTQMGGVRAPAEPTLTGGGVGIPAEAALATGAAGISAESGAPVTQASVSGGVDEGQFDHPESMPGASGGPQPPRQSRGR</sequence>
<dbReference type="InterPro" id="IPR003018">
    <property type="entry name" value="GAF"/>
</dbReference>
<dbReference type="SMART" id="SM00065">
    <property type="entry name" value="GAF"/>
    <property type="match status" value="1"/>
</dbReference>
<dbReference type="InterPro" id="IPR000160">
    <property type="entry name" value="GGDEF_dom"/>
</dbReference>
<dbReference type="InterPro" id="IPR029016">
    <property type="entry name" value="GAF-like_dom_sf"/>
</dbReference>
<feature type="transmembrane region" description="Helical" evidence="4">
    <location>
        <begin position="295"/>
        <end position="318"/>
    </location>
</feature>
<dbReference type="Gene3D" id="3.30.70.270">
    <property type="match status" value="1"/>
</dbReference>
<evidence type="ECO:0000256" key="2">
    <source>
        <dbReference type="ARBA" id="ARBA00022989"/>
    </source>
</evidence>
<dbReference type="InterPro" id="IPR003660">
    <property type="entry name" value="HAMP_dom"/>
</dbReference>
<dbReference type="InterPro" id="IPR043128">
    <property type="entry name" value="Rev_trsase/Diguanyl_cyclase"/>
</dbReference>
<dbReference type="SUPFAM" id="SSF55073">
    <property type="entry name" value="Nucleotide cyclase"/>
    <property type="match status" value="1"/>
</dbReference>
<keyword evidence="4" id="KW-0472">Membrane</keyword>
<dbReference type="Pfam" id="PF00990">
    <property type="entry name" value="GGDEF"/>
    <property type="match status" value="1"/>
</dbReference>
<dbReference type="CDD" id="cd06225">
    <property type="entry name" value="HAMP"/>
    <property type="match status" value="1"/>
</dbReference>
<dbReference type="PROSITE" id="PS50885">
    <property type="entry name" value="HAMP"/>
    <property type="match status" value="1"/>
</dbReference>
<feature type="domain" description="HAMP" evidence="5">
    <location>
        <begin position="319"/>
        <end position="371"/>
    </location>
</feature>
<protein>
    <submittedName>
        <fullName evidence="7">Diguanylate cyclase (GGDEF)-like protein</fullName>
    </submittedName>
</protein>
<dbReference type="Gene3D" id="6.10.340.10">
    <property type="match status" value="1"/>
</dbReference>
<keyword evidence="2 4" id="KW-1133">Transmembrane helix</keyword>
<dbReference type="GO" id="GO:1902201">
    <property type="term" value="P:negative regulation of bacterial-type flagellum-dependent cell motility"/>
    <property type="evidence" value="ECO:0007669"/>
    <property type="project" value="TreeGrafter"/>
</dbReference>
<accession>A0A3N1GNL3</accession>
<evidence type="ECO:0000256" key="4">
    <source>
        <dbReference type="SAM" id="Phobius"/>
    </source>
</evidence>
<feature type="domain" description="GGDEF" evidence="6">
    <location>
        <begin position="594"/>
        <end position="736"/>
    </location>
</feature>
<dbReference type="Pfam" id="PF00672">
    <property type="entry name" value="HAMP"/>
    <property type="match status" value="1"/>
</dbReference>
<dbReference type="FunFam" id="3.30.70.270:FF:000001">
    <property type="entry name" value="Diguanylate cyclase domain protein"/>
    <property type="match status" value="1"/>
</dbReference>
<dbReference type="SUPFAM" id="SSF158472">
    <property type="entry name" value="HAMP domain-like"/>
    <property type="match status" value="1"/>
</dbReference>
<gene>
    <name evidence="7" type="ORF">EDD30_4753</name>
</gene>
<dbReference type="Gene3D" id="3.30.450.40">
    <property type="match status" value="2"/>
</dbReference>
<name>A0A3N1GNL3_9ACTN</name>